<evidence type="ECO:0000313" key="3">
    <source>
        <dbReference type="Proteomes" id="UP000250991"/>
    </source>
</evidence>
<evidence type="ECO:0000256" key="1">
    <source>
        <dbReference type="SAM" id="MobiDB-lite"/>
    </source>
</evidence>
<proteinExistence type="predicted"/>
<feature type="region of interest" description="Disordered" evidence="1">
    <location>
        <begin position="39"/>
        <end position="84"/>
    </location>
</feature>
<reference evidence="2 3" key="1">
    <citation type="submission" date="2018-06" db="EMBL/GenBank/DDBJ databases">
        <authorList>
            <consortium name="Pathogen Informatics"/>
            <person name="Doyle S."/>
        </authorList>
    </citation>
    <scope>NUCLEOTIDE SEQUENCE [LARGE SCALE GENOMIC DNA]</scope>
    <source>
        <strain evidence="2 3">NCTC8009</strain>
    </source>
</reference>
<gene>
    <name evidence="2" type="ORF">NCTC8009_00668</name>
</gene>
<evidence type="ECO:0000313" key="2">
    <source>
        <dbReference type="EMBL" id="SPW74262.1"/>
    </source>
</evidence>
<organism evidence="2 3">
    <name type="scientific">Escherichia coli</name>
    <dbReference type="NCBI Taxonomy" id="562"/>
    <lineage>
        <taxon>Bacteria</taxon>
        <taxon>Pseudomonadati</taxon>
        <taxon>Pseudomonadota</taxon>
        <taxon>Gammaproteobacteria</taxon>
        <taxon>Enterobacterales</taxon>
        <taxon>Enterobacteriaceae</taxon>
        <taxon>Escherichia</taxon>
    </lineage>
</organism>
<dbReference type="AlphaFoldDB" id="A0A2X1NEL8"/>
<sequence>MSLVNWEEHRARFIALREEKGITVKEYCEEHGLSFNTARKHLNMKKNEVRSQVKTTKKSTKSPEKNGQEEQQKSRKRVQKKQNLQKLTIRRAQVLSEVCRERKLRIMKII</sequence>
<dbReference type="Proteomes" id="UP000250991">
    <property type="component" value="Unassembled WGS sequence"/>
</dbReference>
<name>A0A2X1NEL8_ECOLX</name>
<protein>
    <submittedName>
        <fullName evidence="2">Uncharacterized protein</fullName>
    </submittedName>
</protein>
<dbReference type="EMBL" id="UARW01000007">
    <property type="protein sequence ID" value="SPW74262.1"/>
    <property type="molecule type" value="Genomic_DNA"/>
</dbReference>
<feature type="compositionally biased region" description="Basic and acidic residues" evidence="1">
    <location>
        <begin position="61"/>
        <end position="73"/>
    </location>
</feature>
<accession>A0A2X1NEL8</accession>